<evidence type="ECO:0000259" key="1">
    <source>
        <dbReference type="Pfam" id="PF14347"/>
    </source>
</evidence>
<reference evidence="2" key="1">
    <citation type="submission" date="2018-05" db="EMBL/GenBank/DDBJ databases">
        <authorList>
            <person name="Lanie J.A."/>
            <person name="Ng W.-L."/>
            <person name="Kazmierczak K.M."/>
            <person name="Andrzejewski T.M."/>
            <person name="Davidsen T.M."/>
            <person name="Wayne K.J."/>
            <person name="Tettelin H."/>
            <person name="Glass J.I."/>
            <person name="Rusch D."/>
            <person name="Podicherti R."/>
            <person name="Tsui H.-C.T."/>
            <person name="Winkler M.E."/>
        </authorList>
    </citation>
    <scope>NUCLEOTIDE SEQUENCE</scope>
</reference>
<protein>
    <recommendedName>
        <fullName evidence="1">DUF4399 domain-containing protein</fullName>
    </recommendedName>
</protein>
<dbReference type="Pfam" id="PF14347">
    <property type="entry name" value="DUF4399"/>
    <property type="match status" value="1"/>
</dbReference>
<feature type="domain" description="DUF4399" evidence="1">
    <location>
        <begin position="48"/>
        <end position="134"/>
    </location>
</feature>
<evidence type="ECO:0000313" key="2">
    <source>
        <dbReference type="EMBL" id="SVB81733.1"/>
    </source>
</evidence>
<name>A0A382H4N8_9ZZZZ</name>
<gene>
    <name evidence="2" type="ORF">METZ01_LOCUS234587</name>
</gene>
<dbReference type="EMBL" id="UINC01058921">
    <property type="protein sequence ID" value="SVB81733.1"/>
    <property type="molecule type" value="Genomic_DNA"/>
</dbReference>
<dbReference type="InterPro" id="IPR025512">
    <property type="entry name" value="DUF4399"/>
</dbReference>
<sequence>MIQKSTKVISLIILLIFSVNLMAHEESFKRVVILQPVNGEKVDQTFEVYFGIEGMTLASAGTYEPATGHHHLIIDADLPDLSLPIPSSSNYLHFGQGQDQTQLTLMPGKHTLQLILGDGNHIPHKQPLISKKIE</sequence>
<dbReference type="AlphaFoldDB" id="A0A382H4N8"/>
<accession>A0A382H4N8</accession>
<proteinExistence type="predicted"/>
<feature type="non-terminal residue" evidence="2">
    <location>
        <position position="134"/>
    </location>
</feature>
<organism evidence="2">
    <name type="scientific">marine metagenome</name>
    <dbReference type="NCBI Taxonomy" id="408172"/>
    <lineage>
        <taxon>unclassified sequences</taxon>
        <taxon>metagenomes</taxon>
        <taxon>ecological metagenomes</taxon>
    </lineage>
</organism>